<dbReference type="InParanoid" id="M3XTR5"/>
<accession>M3XTR5</accession>
<proteinExistence type="predicted"/>
<sequence length="261" mass="26627">PPSGPGPPDRGPPKPKAGPQTHRPSFPVPSRGPRSVGPQRRGDPPDGGTAPANPKGRAQRGREQPQPAVSSQPPRLPRADVALSSSSPRCPQTPSPPPSPEGTPSRGWTQREDAAPPRPPSLAPTPLTPWGPSSAPVMHGVPDPVPSPLPPHHGGPPPGPLCPCGPAPALGPHRCPTVGLPGRGRAPLPRSPPPPRDSTEPLLPSPARPPGLTPPRPGCPSGLQTTPARSQLPSPDTGAVRASSLRGRQPGKLQAVPDSGR</sequence>
<feature type="compositionally biased region" description="Pro residues" evidence="1">
    <location>
        <begin position="143"/>
        <end position="166"/>
    </location>
</feature>
<dbReference type="STRING" id="9669.ENSMPUP00000002465"/>
<feature type="compositionally biased region" description="Pro residues" evidence="1">
    <location>
        <begin position="91"/>
        <end position="101"/>
    </location>
</feature>
<dbReference type="HOGENOM" id="CLU_1067668_0_0_1"/>
<feature type="region of interest" description="Disordered" evidence="1">
    <location>
        <begin position="1"/>
        <end position="261"/>
    </location>
</feature>
<dbReference type="OMA" id="RCIHAAC"/>
<dbReference type="AlphaFoldDB" id="M3XTR5"/>
<name>M3XTR5_MUSPF</name>
<feature type="compositionally biased region" description="Pro residues" evidence="1">
    <location>
        <begin position="116"/>
        <end position="129"/>
    </location>
</feature>
<feature type="compositionally biased region" description="Pro residues" evidence="1">
    <location>
        <begin position="203"/>
        <end position="218"/>
    </location>
</feature>
<dbReference type="Ensembl" id="ENSMPUT00000002517.1">
    <property type="protein sequence ID" value="ENSMPUP00000002465.1"/>
    <property type="gene ID" value="ENSMPUG00000002494.1"/>
</dbReference>
<protein>
    <submittedName>
        <fullName evidence="2">Uncharacterized protein</fullName>
    </submittedName>
</protein>
<evidence type="ECO:0000256" key="1">
    <source>
        <dbReference type="SAM" id="MobiDB-lite"/>
    </source>
</evidence>
<feature type="compositionally biased region" description="Low complexity" evidence="1">
    <location>
        <begin position="167"/>
        <end position="188"/>
    </location>
</feature>
<feature type="compositionally biased region" description="Pro residues" evidence="1">
    <location>
        <begin position="1"/>
        <end position="16"/>
    </location>
</feature>
<evidence type="ECO:0000313" key="2">
    <source>
        <dbReference type="Ensembl" id="ENSMPUP00000002465.1"/>
    </source>
</evidence>
<feature type="compositionally biased region" description="Polar residues" evidence="1">
    <location>
        <begin position="222"/>
        <end position="234"/>
    </location>
</feature>
<dbReference type="EMBL" id="AEYP01086381">
    <property type="status" value="NOT_ANNOTATED_CDS"/>
    <property type="molecule type" value="Genomic_DNA"/>
</dbReference>
<organism evidence="2">
    <name type="scientific">Mustela putorius furo</name>
    <name type="common">European domestic ferret</name>
    <name type="synonym">Mustela furo</name>
    <dbReference type="NCBI Taxonomy" id="9669"/>
    <lineage>
        <taxon>Eukaryota</taxon>
        <taxon>Metazoa</taxon>
        <taxon>Chordata</taxon>
        <taxon>Craniata</taxon>
        <taxon>Vertebrata</taxon>
        <taxon>Euteleostomi</taxon>
        <taxon>Mammalia</taxon>
        <taxon>Eutheria</taxon>
        <taxon>Laurasiatheria</taxon>
        <taxon>Carnivora</taxon>
        <taxon>Caniformia</taxon>
        <taxon>Musteloidea</taxon>
        <taxon>Mustelidae</taxon>
        <taxon>Mustelinae</taxon>
        <taxon>Mustela</taxon>
    </lineage>
</organism>
<reference evidence="2" key="1">
    <citation type="submission" date="2024-06" db="UniProtKB">
        <authorList>
            <consortium name="Ensembl"/>
        </authorList>
    </citation>
    <scope>IDENTIFICATION</scope>
</reference>